<dbReference type="EMBL" id="VIKS01000010">
    <property type="protein sequence ID" value="TQV86651.1"/>
    <property type="molecule type" value="Genomic_DNA"/>
</dbReference>
<evidence type="ECO:0000256" key="1">
    <source>
        <dbReference type="SAM" id="SignalP"/>
    </source>
</evidence>
<dbReference type="Proteomes" id="UP000315439">
    <property type="component" value="Unassembled WGS sequence"/>
</dbReference>
<name>A0A545UB14_9GAMM</name>
<feature type="chain" id="PRO_5021994083" evidence="1">
    <location>
        <begin position="21"/>
        <end position="113"/>
    </location>
</feature>
<feature type="signal peptide" evidence="1">
    <location>
        <begin position="1"/>
        <end position="20"/>
    </location>
</feature>
<reference evidence="2 3" key="1">
    <citation type="submission" date="2019-07" db="EMBL/GenBank/DDBJ databases">
        <title>Draft genome for Aliikangiella sp. M105.</title>
        <authorList>
            <person name="Wang G."/>
        </authorList>
    </citation>
    <scope>NUCLEOTIDE SEQUENCE [LARGE SCALE GENOMIC DNA]</scope>
    <source>
        <strain evidence="2 3">M105</strain>
    </source>
</reference>
<evidence type="ECO:0000313" key="3">
    <source>
        <dbReference type="Proteomes" id="UP000315439"/>
    </source>
</evidence>
<dbReference type="AlphaFoldDB" id="A0A545UB14"/>
<accession>A0A545UB14</accession>
<proteinExistence type="predicted"/>
<organism evidence="2 3">
    <name type="scientific">Aliikangiella coralliicola</name>
    <dbReference type="NCBI Taxonomy" id="2592383"/>
    <lineage>
        <taxon>Bacteria</taxon>
        <taxon>Pseudomonadati</taxon>
        <taxon>Pseudomonadota</taxon>
        <taxon>Gammaproteobacteria</taxon>
        <taxon>Oceanospirillales</taxon>
        <taxon>Pleioneaceae</taxon>
        <taxon>Aliikangiella</taxon>
    </lineage>
</organism>
<dbReference type="RefSeq" id="WP_142932576.1">
    <property type="nucleotide sequence ID" value="NZ_ML660166.1"/>
</dbReference>
<sequence>MLKKLFLVASICLMSKTAFAAGVWHTSKIKMIYPLADGSVILTFKSDSASCTNAGIPKHYQLKVNSNGVTETALNNIYSIAMLAFSTGKNLTIYFDDSTSSCYINRMLIEDED</sequence>
<evidence type="ECO:0000313" key="2">
    <source>
        <dbReference type="EMBL" id="TQV86651.1"/>
    </source>
</evidence>
<dbReference type="OrthoDB" id="9800549at2"/>
<keyword evidence="1" id="KW-0732">Signal</keyword>
<comment type="caution">
    <text evidence="2">The sequence shown here is derived from an EMBL/GenBank/DDBJ whole genome shotgun (WGS) entry which is preliminary data.</text>
</comment>
<gene>
    <name evidence="2" type="ORF">FLL46_17310</name>
</gene>
<keyword evidence="3" id="KW-1185">Reference proteome</keyword>
<protein>
    <submittedName>
        <fullName evidence="2">Response regulator receiver protein</fullName>
    </submittedName>
</protein>